<gene>
    <name evidence="1" type="ORF">FSB_LOCUS53053</name>
</gene>
<sequence>MASSEARSLTPTVNLVSPHRVPLLLGISLSSSGLDLAPICDFVAAVDGSIFLGPRVIGGFAKWDVPDLVWVMVASFVRNGSTSVQDKSNFRLLILFEEYFGADKVI</sequence>
<evidence type="ECO:0000313" key="1">
    <source>
        <dbReference type="EMBL" id="SPD25171.1"/>
    </source>
</evidence>
<name>A0A2N9IMH3_FAGSY</name>
<dbReference type="AlphaFoldDB" id="A0A2N9IMH3"/>
<reference evidence="1" key="1">
    <citation type="submission" date="2018-02" db="EMBL/GenBank/DDBJ databases">
        <authorList>
            <person name="Cohen D.B."/>
            <person name="Kent A.D."/>
        </authorList>
    </citation>
    <scope>NUCLEOTIDE SEQUENCE</scope>
</reference>
<dbReference type="EMBL" id="OIVN01006105">
    <property type="protein sequence ID" value="SPD25171.1"/>
    <property type="molecule type" value="Genomic_DNA"/>
</dbReference>
<accession>A0A2N9IMH3</accession>
<organism evidence="1">
    <name type="scientific">Fagus sylvatica</name>
    <name type="common">Beechnut</name>
    <dbReference type="NCBI Taxonomy" id="28930"/>
    <lineage>
        <taxon>Eukaryota</taxon>
        <taxon>Viridiplantae</taxon>
        <taxon>Streptophyta</taxon>
        <taxon>Embryophyta</taxon>
        <taxon>Tracheophyta</taxon>
        <taxon>Spermatophyta</taxon>
        <taxon>Magnoliopsida</taxon>
        <taxon>eudicotyledons</taxon>
        <taxon>Gunneridae</taxon>
        <taxon>Pentapetalae</taxon>
        <taxon>rosids</taxon>
        <taxon>fabids</taxon>
        <taxon>Fagales</taxon>
        <taxon>Fagaceae</taxon>
        <taxon>Fagus</taxon>
    </lineage>
</organism>
<protein>
    <submittedName>
        <fullName evidence="1">Uncharacterized protein</fullName>
    </submittedName>
</protein>
<proteinExistence type="predicted"/>